<dbReference type="InterPro" id="IPR013078">
    <property type="entry name" value="His_Pase_superF_clade-1"/>
</dbReference>
<protein>
    <submittedName>
        <fullName evidence="1">Histidine phosphatase family protein</fullName>
    </submittedName>
</protein>
<dbReference type="RefSeq" id="WP_377564232.1">
    <property type="nucleotide sequence ID" value="NZ_JBHTJZ010000011.1"/>
</dbReference>
<reference evidence="2" key="1">
    <citation type="journal article" date="2019" name="Int. J. Syst. Evol. Microbiol.">
        <title>The Global Catalogue of Microorganisms (GCM) 10K type strain sequencing project: providing services to taxonomists for standard genome sequencing and annotation.</title>
        <authorList>
            <consortium name="The Broad Institute Genomics Platform"/>
            <consortium name="The Broad Institute Genome Sequencing Center for Infectious Disease"/>
            <person name="Wu L."/>
            <person name="Ma J."/>
        </authorList>
    </citation>
    <scope>NUCLEOTIDE SEQUENCE [LARGE SCALE GENOMIC DNA]</scope>
    <source>
        <strain evidence="2">CCUG 59129</strain>
    </source>
</reference>
<dbReference type="Gene3D" id="3.40.50.1240">
    <property type="entry name" value="Phosphoglycerate mutase-like"/>
    <property type="match status" value="1"/>
</dbReference>
<dbReference type="Pfam" id="PF00300">
    <property type="entry name" value="His_Phos_1"/>
    <property type="match status" value="1"/>
</dbReference>
<dbReference type="EMBL" id="JBHTJZ010000011">
    <property type="protein sequence ID" value="MFD0959939.1"/>
    <property type="molecule type" value="Genomic_DNA"/>
</dbReference>
<sequence length="236" mass="26535">MILYIIRHADPDYENGTITEAGHREAEALAEWMAAQKLDAIYSSPLGRAVHTMEYTAERCGKTYQLLDWAEEITGMYQHIEGVGKVSPFNVPGEIIMNQPALPSHDTWGEHPCFTVHQPQLNERIEEIRQGSDHLLEQHGYRREGAVYACERPNKERIAVYCHGGLGVTWLAHLLNIPVSIAWSGFWLAPSSVTTVVMDRSSEQWAMPRCVALGETAHLYKSGLPVQYRGIASDCF</sequence>
<dbReference type="Proteomes" id="UP001596989">
    <property type="component" value="Unassembled WGS sequence"/>
</dbReference>
<dbReference type="SUPFAM" id="SSF53254">
    <property type="entry name" value="Phosphoglycerate mutase-like"/>
    <property type="match status" value="1"/>
</dbReference>
<accession>A0ABW3HQV5</accession>
<comment type="caution">
    <text evidence="1">The sequence shown here is derived from an EMBL/GenBank/DDBJ whole genome shotgun (WGS) entry which is preliminary data.</text>
</comment>
<dbReference type="InterPro" id="IPR029033">
    <property type="entry name" value="His_PPase_superfam"/>
</dbReference>
<gene>
    <name evidence="1" type="ORF">ACFQ2I_11095</name>
</gene>
<evidence type="ECO:0000313" key="1">
    <source>
        <dbReference type="EMBL" id="MFD0959939.1"/>
    </source>
</evidence>
<evidence type="ECO:0000313" key="2">
    <source>
        <dbReference type="Proteomes" id="UP001596989"/>
    </source>
</evidence>
<keyword evidence="2" id="KW-1185">Reference proteome</keyword>
<organism evidence="1 2">
    <name type="scientific">Paenibacillus chungangensis</name>
    <dbReference type="NCBI Taxonomy" id="696535"/>
    <lineage>
        <taxon>Bacteria</taxon>
        <taxon>Bacillati</taxon>
        <taxon>Bacillota</taxon>
        <taxon>Bacilli</taxon>
        <taxon>Bacillales</taxon>
        <taxon>Paenibacillaceae</taxon>
        <taxon>Paenibacillus</taxon>
    </lineage>
</organism>
<dbReference type="CDD" id="cd07067">
    <property type="entry name" value="HP_PGM_like"/>
    <property type="match status" value="1"/>
</dbReference>
<proteinExistence type="predicted"/>
<name>A0ABW3HQV5_9BACL</name>
<dbReference type="SMART" id="SM00855">
    <property type="entry name" value="PGAM"/>
    <property type="match status" value="1"/>
</dbReference>